<dbReference type="InterPro" id="IPR001148">
    <property type="entry name" value="CA_dom"/>
</dbReference>
<comment type="caution">
    <text evidence="2">The sequence shown here is derived from an EMBL/GenBank/DDBJ whole genome shotgun (WGS) entry which is preliminary data.</text>
</comment>
<dbReference type="PANTHER" id="PTHR18952:SF274">
    <property type="entry name" value="ALPHA-CARBONIC ANHYDRASE DOMAIN-CONTAINING PROTEIN"/>
    <property type="match status" value="1"/>
</dbReference>
<dbReference type="Pfam" id="PF00194">
    <property type="entry name" value="Carb_anhydrase"/>
    <property type="match status" value="1"/>
</dbReference>
<keyword evidence="3" id="KW-1185">Reference proteome</keyword>
<dbReference type="SUPFAM" id="SSF51069">
    <property type="entry name" value="Carbonic anhydrase"/>
    <property type="match status" value="1"/>
</dbReference>
<dbReference type="SMART" id="SM01057">
    <property type="entry name" value="Carb_anhydrase"/>
    <property type="match status" value="1"/>
</dbReference>
<evidence type="ECO:0000259" key="1">
    <source>
        <dbReference type="PROSITE" id="PS51144"/>
    </source>
</evidence>
<gene>
    <name evidence="2" type="ORF">PRZ48_009268</name>
</gene>
<reference evidence="2 3" key="1">
    <citation type="journal article" date="2023" name="G3 (Bethesda)">
        <title>A chromosome-level genome assembly of Zasmidium syzygii isolated from banana leaves.</title>
        <authorList>
            <person name="van Westerhoven A.C."/>
            <person name="Mehrabi R."/>
            <person name="Talebi R."/>
            <person name="Steentjes M.B.F."/>
            <person name="Corcolon B."/>
            <person name="Chong P.A."/>
            <person name="Kema G.H.J."/>
            <person name="Seidl M.F."/>
        </authorList>
    </citation>
    <scope>NUCLEOTIDE SEQUENCE [LARGE SCALE GENOMIC DNA]</scope>
    <source>
        <strain evidence="2 3">P124</strain>
    </source>
</reference>
<dbReference type="InterPro" id="IPR023561">
    <property type="entry name" value="Carbonic_anhydrase_a-class"/>
</dbReference>
<dbReference type="PANTHER" id="PTHR18952">
    <property type="entry name" value="CARBONIC ANHYDRASE"/>
    <property type="match status" value="1"/>
</dbReference>
<sequence>MPNPGQTTPTLSFDGQTFSLLQWHTHTPTSEHAIGGAFTASEIHFVFGTGTTAQAVVGLFLNPGLPRAFYTDIYRQLDSSGERLPPPGSTRNATNIRPNFSLLFNQDFFKDYWTYRGSLTLPACTEGFRWFVSGKIETLDPSQLLRLNAASAFSVRALQRIQDQQVNV</sequence>
<evidence type="ECO:0000313" key="3">
    <source>
        <dbReference type="Proteomes" id="UP001305779"/>
    </source>
</evidence>
<dbReference type="Gene3D" id="3.10.200.10">
    <property type="entry name" value="Alpha carbonic anhydrase"/>
    <property type="match status" value="1"/>
</dbReference>
<dbReference type="InterPro" id="IPR041891">
    <property type="entry name" value="Alpha_CA_prokaryot-like"/>
</dbReference>
<organism evidence="2 3">
    <name type="scientific">Zasmidium cellare</name>
    <name type="common">Wine cellar mold</name>
    <name type="synonym">Racodium cellare</name>
    <dbReference type="NCBI Taxonomy" id="395010"/>
    <lineage>
        <taxon>Eukaryota</taxon>
        <taxon>Fungi</taxon>
        <taxon>Dikarya</taxon>
        <taxon>Ascomycota</taxon>
        <taxon>Pezizomycotina</taxon>
        <taxon>Dothideomycetes</taxon>
        <taxon>Dothideomycetidae</taxon>
        <taxon>Mycosphaerellales</taxon>
        <taxon>Mycosphaerellaceae</taxon>
        <taxon>Zasmidium</taxon>
    </lineage>
</organism>
<dbReference type="EMBL" id="JAXOVC010000007">
    <property type="protein sequence ID" value="KAK4498758.1"/>
    <property type="molecule type" value="Genomic_DNA"/>
</dbReference>
<protein>
    <recommendedName>
        <fullName evidence="1">Alpha-carbonic anhydrase domain-containing protein</fullName>
    </recommendedName>
</protein>
<proteinExistence type="predicted"/>
<feature type="domain" description="Alpha-carbonic anhydrase" evidence="1">
    <location>
        <begin position="1"/>
        <end position="168"/>
    </location>
</feature>
<dbReference type="CDD" id="cd03124">
    <property type="entry name" value="alpha_CA_prokaryotic_like"/>
    <property type="match status" value="1"/>
</dbReference>
<dbReference type="PROSITE" id="PS51144">
    <property type="entry name" value="ALPHA_CA_2"/>
    <property type="match status" value="1"/>
</dbReference>
<dbReference type="InterPro" id="IPR036398">
    <property type="entry name" value="CA_dom_sf"/>
</dbReference>
<evidence type="ECO:0000313" key="2">
    <source>
        <dbReference type="EMBL" id="KAK4498758.1"/>
    </source>
</evidence>
<name>A0ABR0ECH2_ZASCE</name>
<dbReference type="Proteomes" id="UP001305779">
    <property type="component" value="Unassembled WGS sequence"/>
</dbReference>
<accession>A0ABR0ECH2</accession>